<feature type="transmembrane region" description="Helical" evidence="1">
    <location>
        <begin position="28"/>
        <end position="49"/>
    </location>
</feature>
<dbReference type="Gene3D" id="1.20.144.10">
    <property type="entry name" value="Phosphatidic acid phosphatase type 2/haloperoxidase"/>
    <property type="match status" value="1"/>
</dbReference>
<name>A0ABP3Y6E2_9FLAO</name>
<feature type="domain" description="Phosphatidic acid phosphatase type 2/haloperoxidase" evidence="2">
    <location>
        <begin position="60"/>
        <end position="182"/>
    </location>
</feature>
<keyword evidence="1" id="KW-0812">Transmembrane</keyword>
<gene>
    <name evidence="3" type="ORF">GCM10009118_29620</name>
</gene>
<evidence type="ECO:0000259" key="2">
    <source>
        <dbReference type="SMART" id="SM00014"/>
    </source>
</evidence>
<accession>A0ABP3Y6E2</accession>
<keyword evidence="1" id="KW-1133">Transmembrane helix</keyword>
<feature type="transmembrane region" description="Helical" evidence="1">
    <location>
        <begin position="114"/>
        <end position="135"/>
    </location>
</feature>
<keyword evidence="1" id="KW-0472">Membrane</keyword>
<feature type="transmembrane region" description="Helical" evidence="1">
    <location>
        <begin position="56"/>
        <end position="79"/>
    </location>
</feature>
<sequence length="196" mass="22390">MIEWLEHIDQQLLLFINSGHTPFLDTCMWIISGKFTWIPLYLFLIYLAYRQYGGKGAALFLVCAILGVVIADQTSVHLFKNVFERYRPSHNLDLQHYLHLHKFPDGSFYKGGQFGFVSSHAANFGMLIAFSLLVLNRNRQLVIGLLLAHILVIYSRMYLGVHYPSDVFVGTLVGLLAALLPVFIFKKVITARKKDQ</sequence>
<comment type="caution">
    <text evidence="3">The sequence shown here is derived from an EMBL/GenBank/DDBJ whole genome shotgun (WGS) entry which is preliminary data.</text>
</comment>
<dbReference type="PANTHER" id="PTHR14969">
    <property type="entry name" value="SPHINGOSINE-1-PHOSPHATE PHOSPHOHYDROLASE"/>
    <property type="match status" value="1"/>
</dbReference>
<evidence type="ECO:0000313" key="3">
    <source>
        <dbReference type="EMBL" id="GAA0876552.1"/>
    </source>
</evidence>
<dbReference type="Pfam" id="PF01569">
    <property type="entry name" value="PAP2"/>
    <property type="match status" value="1"/>
</dbReference>
<evidence type="ECO:0000256" key="1">
    <source>
        <dbReference type="SAM" id="Phobius"/>
    </source>
</evidence>
<dbReference type="SMART" id="SM00014">
    <property type="entry name" value="acidPPc"/>
    <property type="match status" value="1"/>
</dbReference>
<feature type="transmembrane region" description="Helical" evidence="1">
    <location>
        <begin position="167"/>
        <end position="185"/>
    </location>
</feature>
<dbReference type="RefSeq" id="WP_343789619.1">
    <property type="nucleotide sequence ID" value="NZ_BAAAFH010000022.1"/>
</dbReference>
<dbReference type="InterPro" id="IPR000326">
    <property type="entry name" value="PAP2/HPO"/>
</dbReference>
<dbReference type="InterPro" id="IPR036938">
    <property type="entry name" value="PAP2/HPO_sf"/>
</dbReference>
<dbReference type="PANTHER" id="PTHR14969:SF13">
    <property type="entry name" value="AT30094P"/>
    <property type="match status" value="1"/>
</dbReference>
<evidence type="ECO:0000313" key="4">
    <source>
        <dbReference type="Proteomes" id="UP001501126"/>
    </source>
</evidence>
<protein>
    <submittedName>
        <fullName evidence="3">Phosphatase PAP2 family protein</fullName>
    </submittedName>
</protein>
<feature type="transmembrane region" description="Helical" evidence="1">
    <location>
        <begin position="142"/>
        <end position="161"/>
    </location>
</feature>
<proteinExistence type="predicted"/>
<dbReference type="SUPFAM" id="SSF48317">
    <property type="entry name" value="Acid phosphatase/Vanadium-dependent haloperoxidase"/>
    <property type="match status" value="1"/>
</dbReference>
<reference evidence="4" key="1">
    <citation type="journal article" date="2019" name="Int. J. Syst. Evol. Microbiol.">
        <title>The Global Catalogue of Microorganisms (GCM) 10K type strain sequencing project: providing services to taxonomists for standard genome sequencing and annotation.</title>
        <authorList>
            <consortium name="The Broad Institute Genomics Platform"/>
            <consortium name="The Broad Institute Genome Sequencing Center for Infectious Disease"/>
            <person name="Wu L."/>
            <person name="Ma J."/>
        </authorList>
    </citation>
    <scope>NUCLEOTIDE SEQUENCE [LARGE SCALE GENOMIC DNA]</scope>
    <source>
        <strain evidence="4">JCM 16083</strain>
    </source>
</reference>
<keyword evidence="4" id="KW-1185">Reference proteome</keyword>
<dbReference type="EMBL" id="BAAAFH010000022">
    <property type="protein sequence ID" value="GAA0876552.1"/>
    <property type="molecule type" value="Genomic_DNA"/>
</dbReference>
<organism evidence="3 4">
    <name type="scientific">Wandonia haliotis</name>
    <dbReference type="NCBI Taxonomy" id="574963"/>
    <lineage>
        <taxon>Bacteria</taxon>
        <taxon>Pseudomonadati</taxon>
        <taxon>Bacteroidota</taxon>
        <taxon>Flavobacteriia</taxon>
        <taxon>Flavobacteriales</taxon>
        <taxon>Crocinitomicaceae</taxon>
        <taxon>Wandonia</taxon>
    </lineage>
</organism>
<dbReference type="Proteomes" id="UP001501126">
    <property type="component" value="Unassembled WGS sequence"/>
</dbReference>